<dbReference type="GO" id="GO:0016941">
    <property type="term" value="F:natriuretic peptide receptor activity"/>
    <property type="evidence" value="ECO:0007669"/>
    <property type="project" value="TreeGrafter"/>
</dbReference>
<proteinExistence type="predicted"/>
<dbReference type="SUPFAM" id="SSF53822">
    <property type="entry name" value="Periplasmic binding protein-like I"/>
    <property type="match status" value="1"/>
</dbReference>
<evidence type="ECO:0000256" key="4">
    <source>
        <dbReference type="ARBA" id="ARBA00022989"/>
    </source>
</evidence>
<keyword evidence="3 8" id="KW-0732">Signal</keyword>
<dbReference type="STRING" id="8022.A0A060Z8E4"/>
<organism evidence="10 11">
    <name type="scientific">Oncorhynchus mykiss</name>
    <name type="common">Rainbow trout</name>
    <name type="synonym">Salmo gairdneri</name>
    <dbReference type="NCBI Taxonomy" id="8022"/>
    <lineage>
        <taxon>Eukaryota</taxon>
        <taxon>Metazoa</taxon>
        <taxon>Chordata</taxon>
        <taxon>Craniata</taxon>
        <taxon>Vertebrata</taxon>
        <taxon>Euteleostomi</taxon>
        <taxon>Actinopterygii</taxon>
        <taxon>Neopterygii</taxon>
        <taxon>Teleostei</taxon>
        <taxon>Protacanthopterygii</taxon>
        <taxon>Salmoniformes</taxon>
        <taxon>Salmonidae</taxon>
        <taxon>Salmoninae</taxon>
        <taxon>Oncorhynchus</taxon>
    </lineage>
</organism>
<comment type="subcellular location">
    <subcellularLocation>
        <location evidence="1">Membrane</location>
        <topology evidence="1">Single-pass type I membrane protein</topology>
    </subcellularLocation>
</comment>
<evidence type="ECO:0000256" key="5">
    <source>
        <dbReference type="ARBA" id="ARBA00023136"/>
    </source>
</evidence>
<feature type="chain" id="PRO_5001592790" description="Receptor ligand binding region domain-containing protein" evidence="8">
    <location>
        <begin position="23"/>
        <end position="209"/>
    </location>
</feature>
<dbReference type="PROSITE" id="PS00458">
    <property type="entry name" value="ANF_RECEPTORS"/>
    <property type="match status" value="1"/>
</dbReference>
<dbReference type="PANTHER" id="PTHR44755:SF11">
    <property type="entry name" value="ATRIAL NATRIURETIC PEPTIDE RECEPTOR 3 ISOFORM X1"/>
    <property type="match status" value="1"/>
</dbReference>
<evidence type="ECO:0000256" key="8">
    <source>
        <dbReference type="SAM" id="SignalP"/>
    </source>
</evidence>
<accession>A0A060Z8E4</accession>
<keyword evidence="6" id="KW-0675">Receptor</keyword>
<dbReference type="FunFam" id="3.40.50.2300:FF:000147">
    <property type="entry name" value="Atrial natriuretic peptide receptor 3"/>
    <property type="match status" value="1"/>
</dbReference>
<evidence type="ECO:0000259" key="9">
    <source>
        <dbReference type="Pfam" id="PF01094"/>
    </source>
</evidence>
<name>A0A060Z8E4_ONCMY</name>
<dbReference type="InterPro" id="IPR001828">
    <property type="entry name" value="ANF_lig-bd_rcpt"/>
</dbReference>
<dbReference type="EMBL" id="FR934242">
    <property type="protein sequence ID" value="CDQ97994.1"/>
    <property type="molecule type" value="Genomic_DNA"/>
</dbReference>
<evidence type="ECO:0000256" key="6">
    <source>
        <dbReference type="ARBA" id="ARBA00023170"/>
    </source>
</evidence>
<reference evidence="10" key="2">
    <citation type="submission" date="2014-03" db="EMBL/GenBank/DDBJ databases">
        <authorList>
            <person name="Genoscope - CEA"/>
        </authorList>
    </citation>
    <scope>NUCLEOTIDE SEQUENCE</scope>
</reference>
<feature type="domain" description="Receptor ligand binding region" evidence="9">
    <location>
        <begin position="47"/>
        <end position="183"/>
    </location>
</feature>
<evidence type="ECO:0000256" key="2">
    <source>
        <dbReference type="ARBA" id="ARBA00022692"/>
    </source>
</evidence>
<dbReference type="GO" id="GO:0017046">
    <property type="term" value="F:peptide hormone binding"/>
    <property type="evidence" value="ECO:0007669"/>
    <property type="project" value="TreeGrafter"/>
</dbReference>
<evidence type="ECO:0000256" key="3">
    <source>
        <dbReference type="ARBA" id="ARBA00022729"/>
    </source>
</evidence>
<dbReference type="InterPro" id="IPR001170">
    <property type="entry name" value="ANPR/GUC"/>
</dbReference>
<keyword evidence="4" id="KW-1133">Transmembrane helix</keyword>
<dbReference type="InterPro" id="IPR028082">
    <property type="entry name" value="Peripla_BP_I"/>
</dbReference>
<dbReference type="Gene3D" id="3.40.50.2300">
    <property type="match status" value="1"/>
</dbReference>
<keyword evidence="2" id="KW-0812">Transmembrane</keyword>
<evidence type="ECO:0000256" key="7">
    <source>
        <dbReference type="ARBA" id="ARBA00023180"/>
    </source>
</evidence>
<sequence length="209" mass="23569">MPCYMSLCLYLWLGLLPGRTSTAVNEDIEVLVMLPKNNSYMFSIARVAPAIEYAKQGLKIGGGLYSGLNFKVRYEDSDCGNDALFSLVDRSCEKKPDLVLGPVCEYAAAPVVRMASHWNIPVISTGALASGFRDKEKEYSHLTRISPSYLKMAETFLAMFRHFNWKDALLIFDDDKKERNCYFTMEGCTSNSWRNIRLSPMPSTLKMSA</sequence>
<evidence type="ECO:0000313" key="11">
    <source>
        <dbReference type="Proteomes" id="UP000193380"/>
    </source>
</evidence>
<dbReference type="Pfam" id="PF01094">
    <property type="entry name" value="ANF_receptor"/>
    <property type="match status" value="1"/>
</dbReference>
<feature type="signal peptide" evidence="8">
    <location>
        <begin position="1"/>
        <end position="22"/>
    </location>
</feature>
<evidence type="ECO:0000256" key="1">
    <source>
        <dbReference type="ARBA" id="ARBA00004479"/>
    </source>
</evidence>
<dbReference type="Proteomes" id="UP000193380">
    <property type="component" value="Unassembled WGS sequence"/>
</dbReference>
<protein>
    <recommendedName>
        <fullName evidence="9">Receptor ligand binding region domain-containing protein</fullName>
    </recommendedName>
</protein>
<dbReference type="InterPro" id="IPR052612">
    <property type="entry name" value="ANP_Clearance_Receptor"/>
</dbReference>
<dbReference type="GO" id="GO:0007165">
    <property type="term" value="P:signal transduction"/>
    <property type="evidence" value="ECO:0007669"/>
    <property type="project" value="TreeGrafter"/>
</dbReference>
<evidence type="ECO:0000313" key="10">
    <source>
        <dbReference type="EMBL" id="CDQ97994.1"/>
    </source>
</evidence>
<dbReference type="PaxDb" id="8022-A0A060Z8E4"/>
<dbReference type="GO" id="GO:0016020">
    <property type="term" value="C:membrane"/>
    <property type="evidence" value="ECO:0007669"/>
    <property type="project" value="UniProtKB-SubCell"/>
</dbReference>
<keyword evidence="5" id="KW-0472">Membrane</keyword>
<dbReference type="PANTHER" id="PTHR44755">
    <property type="entry name" value="NATRIURETIC PEPTIDE RECEPTOR 3-RELATED"/>
    <property type="match status" value="1"/>
</dbReference>
<dbReference type="AlphaFoldDB" id="A0A060Z8E4"/>
<keyword evidence="7" id="KW-0325">Glycoprotein</keyword>
<reference evidence="10" key="1">
    <citation type="journal article" date="2014" name="Nat. Commun.">
        <title>The rainbow trout genome provides novel insights into evolution after whole-genome duplication in vertebrates.</title>
        <authorList>
            <person name="Berthelot C."/>
            <person name="Brunet F."/>
            <person name="Chalopin D."/>
            <person name="Juanchich A."/>
            <person name="Bernard M."/>
            <person name="Noel B."/>
            <person name="Bento P."/>
            <person name="Da Silva C."/>
            <person name="Labadie K."/>
            <person name="Alberti A."/>
            <person name="Aury J.M."/>
            <person name="Louis A."/>
            <person name="Dehais P."/>
            <person name="Bardou P."/>
            <person name="Montfort J."/>
            <person name="Klopp C."/>
            <person name="Cabau C."/>
            <person name="Gaspin C."/>
            <person name="Thorgaard G.H."/>
            <person name="Boussaha M."/>
            <person name="Quillet E."/>
            <person name="Guyomard R."/>
            <person name="Galiana D."/>
            <person name="Bobe J."/>
            <person name="Volff J.N."/>
            <person name="Genet C."/>
            <person name="Wincker P."/>
            <person name="Jaillon O."/>
            <person name="Roest Crollius H."/>
            <person name="Guiguen Y."/>
        </authorList>
    </citation>
    <scope>NUCLEOTIDE SEQUENCE [LARGE SCALE GENOMIC DNA]</scope>
</reference>
<gene>
    <name evidence="10" type="ORF">GSONMT00059611001</name>
</gene>